<evidence type="ECO:0000256" key="4">
    <source>
        <dbReference type="ARBA" id="ARBA00022692"/>
    </source>
</evidence>
<feature type="transmembrane region" description="Helical" evidence="8">
    <location>
        <begin position="199"/>
        <end position="222"/>
    </location>
</feature>
<dbReference type="PANTHER" id="PTHR30106:SF2">
    <property type="entry name" value="UPF0324 INNER MEMBRANE PROTEIN YEIH"/>
    <property type="match status" value="1"/>
</dbReference>
<dbReference type="Pfam" id="PF03601">
    <property type="entry name" value="Cons_hypoth698"/>
    <property type="match status" value="1"/>
</dbReference>
<dbReference type="AlphaFoldDB" id="A0A344UYA8"/>
<evidence type="ECO:0000256" key="8">
    <source>
        <dbReference type="SAM" id="Phobius"/>
    </source>
</evidence>
<organism evidence="9 10">
    <name type="scientific">Acidipropionibacterium virtanenii</name>
    <dbReference type="NCBI Taxonomy" id="2057246"/>
    <lineage>
        <taxon>Bacteria</taxon>
        <taxon>Bacillati</taxon>
        <taxon>Actinomycetota</taxon>
        <taxon>Actinomycetes</taxon>
        <taxon>Propionibacteriales</taxon>
        <taxon>Propionibacteriaceae</taxon>
        <taxon>Acidipropionibacterium</taxon>
    </lineage>
</organism>
<evidence type="ECO:0000256" key="5">
    <source>
        <dbReference type="ARBA" id="ARBA00022989"/>
    </source>
</evidence>
<keyword evidence="4 8" id="KW-0812">Transmembrane</keyword>
<evidence type="ECO:0000256" key="2">
    <source>
        <dbReference type="ARBA" id="ARBA00007977"/>
    </source>
</evidence>
<sequence>MGRWRTALYRHAVPPTRVERVSPDTAESPAAAPVPTHPGRPGPRRPGDLLRRWSALLPGIGVCAVATALAMLAAHLIPYLGAVLIAIILGIIVRNAVPVIPEALQPGINFTAKTLLRAGIVLLGFRLALGDVLALGWGAVVVIVAVVTIGFSGTVLMGRILGVPRGLSLLIGAGFSICGAAAVAGAAGTLRSKKEDVTAAVALVVLFGTAMIGIVPATVHLLGLDPHIGGMWAGASTHEVGQVAAIGQILGPDALKTATLVKLGRVVLLAPMMLVLSAIVSRSRALQSDPRSRAGLVSSTPGVIPAGRPPIIPLWVAGFIVATAIATTGVLPAWFTGAATTGQTLLLTAAMFGLGCGVHMRSLLRLGLRPVLLALLATCLVAGTAGLGVWLLV</sequence>
<keyword evidence="3" id="KW-1003">Cell membrane</keyword>
<proteinExistence type="inferred from homology"/>
<comment type="subcellular location">
    <subcellularLocation>
        <location evidence="1">Cell membrane</location>
        <topology evidence="1">Multi-pass membrane protein</topology>
    </subcellularLocation>
</comment>
<feature type="transmembrane region" description="Helical" evidence="8">
    <location>
        <begin position="79"/>
        <end position="97"/>
    </location>
</feature>
<evidence type="ECO:0000256" key="6">
    <source>
        <dbReference type="ARBA" id="ARBA00023136"/>
    </source>
</evidence>
<gene>
    <name evidence="9" type="ORF">JS278_03122</name>
</gene>
<feature type="transmembrane region" description="Helical" evidence="8">
    <location>
        <begin position="314"/>
        <end position="335"/>
    </location>
</feature>
<keyword evidence="5 8" id="KW-1133">Transmembrane helix</keyword>
<comment type="similarity">
    <text evidence="2">Belongs to the UPF0324 family.</text>
</comment>
<feature type="transmembrane region" description="Helical" evidence="8">
    <location>
        <begin position="263"/>
        <end position="281"/>
    </location>
</feature>
<name>A0A344UYA8_9ACTN</name>
<dbReference type="Proteomes" id="UP000251995">
    <property type="component" value="Chromosome"/>
</dbReference>
<reference evidence="9 10" key="1">
    <citation type="submission" date="2017-12" db="EMBL/GenBank/DDBJ databases">
        <title>The whole genome sequence of the Acidipropionibacterium virtanenii sp. nov. type strain JS278.</title>
        <authorList>
            <person name="Laine P."/>
            <person name="Deptula P."/>
            <person name="Varmanen P."/>
            <person name="Auvinen P."/>
        </authorList>
    </citation>
    <scope>NUCLEOTIDE SEQUENCE [LARGE SCALE GENOMIC DNA]</scope>
    <source>
        <strain evidence="9 10">JS278</strain>
    </source>
</reference>
<evidence type="ECO:0000313" key="10">
    <source>
        <dbReference type="Proteomes" id="UP000251995"/>
    </source>
</evidence>
<dbReference type="KEGG" id="acij:JS278_03122"/>
<feature type="transmembrane region" description="Helical" evidence="8">
    <location>
        <begin position="341"/>
        <end position="360"/>
    </location>
</feature>
<dbReference type="OrthoDB" id="9766798at2"/>
<evidence type="ECO:0000256" key="1">
    <source>
        <dbReference type="ARBA" id="ARBA00004651"/>
    </source>
</evidence>
<dbReference type="GO" id="GO:0005886">
    <property type="term" value="C:plasma membrane"/>
    <property type="evidence" value="ECO:0007669"/>
    <property type="project" value="UniProtKB-SubCell"/>
</dbReference>
<feature type="transmembrane region" description="Helical" evidence="8">
    <location>
        <begin position="118"/>
        <end position="147"/>
    </location>
</feature>
<feature type="transmembrane region" description="Helical" evidence="8">
    <location>
        <begin position="372"/>
        <end position="392"/>
    </location>
</feature>
<accession>A0A344UYA8</accession>
<keyword evidence="6 8" id="KW-0472">Membrane</keyword>
<protein>
    <recommendedName>
        <fullName evidence="11">Sulfate exporter family transporter</fullName>
    </recommendedName>
</protein>
<evidence type="ECO:0000256" key="7">
    <source>
        <dbReference type="SAM" id="MobiDB-lite"/>
    </source>
</evidence>
<dbReference type="EMBL" id="CP025198">
    <property type="protein sequence ID" value="AXE40256.1"/>
    <property type="molecule type" value="Genomic_DNA"/>
</dbReference>
<feature type="region of interest" description="Disordered" evidence="7">
    <location>
        <begin position="19"/>
        <end position="45"/>
    </location>
</feature>
<evidence type="ECO:0000256" key="3">
    <source>
        <dbReference type="ARBA" id="ARBA00022475"/>
    </source>
</evidence>
<feature type="transmembrane region" description="Helical" evidence="8">
    <location>
        <begin position="167"/>
        <end position="187"/>
    </location>
</feature>
<evidence type="ECO:0000313" key="9">
    <source>
        <dbReference type="EMBL" id="AXE40256.1"/>
    </source>
</evidence>
<keyword evidence="10" id="KW-1185">Reference proteome</keyword>
<dbReference type="InterPro" id="IPR018383">
    <property type="entry name" value="UPF0324_pro"/>
</dbReference>
<feature type="transmembrane region" description="Helical" evidence="8">
    <location>
        <begin position="53"/>
        <end position="73"/>
    </location>
</feature>
<evidence type="ECO:0008006" key="11">
    <source>
        <dbReference type="Google" id="ProtNLM"/>
    </source>
</evidence>
<dbReference type="PANTHER" id="PTHR30106">
    <property type="entry name" value="INNER MEMBRANE PROTEIN YEIH-RELATED"/>
    <property type="match status" value="1"/>
</dbReference>